<dbReference type="Proteomes" id="UP000695562">
    <property type="component" value="Unassembled WGS sequence"/>
</dbReference>
<feature type="region of interest" description="Disordered" evidence="1">
    <location>
        <begin position="133"/>
        <end position="175"/>
    </location>
</feature>
<evidence type="ECO:0000313" key="3">
    <source>
        <dbReference type="Proteomes" id="UP000695562"/>
    </source>
</evidence>
<feature type="compositionally biased region" description="Low complexity" evidence="1">
    <location>
        <begin position="223"/>
        <end position="239"/>
    </location>
</feature>
<proteinExistence type="predicted"/>
<evidence type="ECO:0000313" key="2">
    <source>
        <dbReference type="EMBL" id="KAF2075377.1"/>
    </source>
</evidence>
<gene>
    <name evidence="2" type="ORF">CYY_003301</name>
</gene>
<reference evidence="2" key="1">
    <citation type="submission" date="2020-01" db="EMBL/GenBank/DDBJ databases">
        <title>Development of genomics and gene disruption for Polysphondylium violaceum indicates a role for the polyketide synthase stlB in stalk morphogenesis.</title>
        <authorList>
            <person name="Narita B."/>
            <person name="Kawabe Y."/>
            <person name="Kin K."/>
            <person name="Saito T."/>
            <person name="Gibbs R."/>
            <person name="Kuspa A."/>
            <person name="Muzny D."/>
            <person name="Queller D."/>
            <person name="Richards S."/>
            <person name="Strassman J."/>
            <person name="Sucgang R."/>
            <person name="Worley K."/>
            <person name="Schaap P."/>
        </authorList>
    </citation>
    <scope>NUCLEOTIDE SEQUENCE</scope>
    <source>
        <strain evidence="2">QSvi11</strain>
    </source>
</reference>
<feature type="region of interest" description="Disordered" evidence="1">
    <location>
        <begin position="61"/>
        <end position="104"/>
    </location>
</feature>
<feature type="compositionally biased region" description="Low complexity" evidence="1">
    <location>
        <begin position="83"/>
        <end position="102"/>
    </location>
</feature>
<feature type="compositionally biased region" description="Pro residues" evidence="1">
    <location>
        <begin position="211"/>
        <end position="221"/>
    </location>
</feature>
<feature type="compositionally biased region" description="Low complexity" evidence="1">
    <location>
        <begin position="146"/>
        <end position="175"/>
    </location>
</feature>
<dbReference type="AlphaFoldDB" id="A0A8J4V615"/>
<accession>A0A8J4V615</accession>
<evidence type="ECO:0000256" key="1">
    <source>
        <dbReference type="SAM" id="MobiDB-lite"/>
    </source>
</evidence>
<feature type="region of interest" description="Disordered" evidence="1">
    <location>
        <begin position="198"/>
        <end position="252"/>
    </location>
</feature>
<comment type="caution">
    <text evidence="2">The sequence shown here is derived from an EMBL/GenBank/DDBJ whole genome shotgun (WGS) entry which is preliminary data.</text>
</comment>
<keyword evidence="3" id="KW-1185">Reference proteome</keyword>
<sequence>MTDSQLEKIHNSLSILLEFVKEKKKSNSFCTTSDITQLRSLVANLEKQKNKIDLDQTIDEKKNKNKRIKQREQQTNVKKSKTSPNQSVSSSLNSSSSTENNNGIETPFSIQNLLNDNDQSNISYIENNFLTITSSTPTSPRDNVHSPQSSSSNSRKYSTPSPIQNSFPLSPTSSCSSPSPIKHLLNFTNSDDYNYCFSSPKTTSPRDNMYSPPPPPPPPPTQNKSFSPNSNSISNYNNNQTDPRYGIGSLLS</sequence>
<protein>
    <submittedName>
        <fullName evidence="2">Uncharacterized protein</fullName>
    </submittedName>
</protein>
<dbReference type="EMBL" id="AJWJ01000102">
    <property type="protein sequence ID" value="KAF2075377.1"/>
    <property type="molecule type" value="Genomic_DNA"/>
</dbReference>
<name>A0A8J4V615_9MYCE</name>
<organism evidence="2 3">
    <name type="scientific">Polysphondylium violaceum</name>
    <dbReference type="NCBI Taxonomy" id="133409"/>
    <lineage>
        <taxon>Eukaryota</taxon>
        <taxon>Amoebozoa</taxon>
        <taxon>Evosea</taxon>
        <taxon>Eumycetozoa</taxon>
        <taxon>Dictyostelia</taxon>
        <taxon>Dictyosteliales</taxon>
        <taxon>Dictyosteliaceae</taxon>
        <taxon>Polysphondylium</taxon>
    </lineage>
</organism>